<protein>
    <recommendedName>
        <fullName evidence="10">tRNA (guanine(37)-N1)-methyltransferase</fullName>
        <ecNumber evidence="10">2.1.1.228</ecNumber>
    </recommendedName>
    <alternativeName>
        <fullName evidence="10">M1G-methyltransferase</fullName>
    </alternativeName>
    <alternativeName>
        <fullName evidence="10">tRNA [GM37] methyltransferase</fullName>
    </alternativeName>
    <alternativeName>
        <fullName evidence="10">tRNA methyltransferase 5</fullName>
    </alternativeName>
</protein>
<keyword evidence="14" id="KW-1185">Reference proteome</keyword>
<keyword evidence="2 10" id="KW-0963">Cytoplasm</keyword>
<dbReference type="InterPro" id="IPR025792">
    <property type="entry name" value="tRNA_Gua_MeTrfase_euk"/>
</dbReference>
<dbReference type="HOGENOM" id="CLU_022610_2_3_1"/>
<sequence>MKELDREAFKKTVPVLGAKVPKHLVDPVRSASEVRKAVLVVPRCSSVRPADDDEHRLLLLHAQSEDELPQVTKDYLREHSFPLQPYNIQLKYDYWTANDILQAVLPEELLDDYTSRYSVVGHIAHINLHTMHAECLPWKHIIGQVLLDKIHHIRTIVSKTDSINNVYRVFPMEILAGEPNTMVTQKQNDCTFTFDFSEVYWNTRLDFEHKRIIDLFKKEEVVADVFAGVGPFALPAAKKGCAVYANDLNPCSYKYLLANMANNKVADLVRPSCMDGREFIRVIFKENYDDPMPPMPPPRLSARQRAERDRKQRPASSPTRPTSVRPGSPRKLRAPSPAEDARPSPRRQRITQFVMNLPDTAMEFLDAFRGVLHPDNADGRGLSGIYDSQEKMPRIHCYAFTRLRDEELAAAELRKRAETALGGKLVGEVTWRWVRGVAPNKEMFCLSFQLPYDVAYASSI</sequence>
<evidence type="ECO:0000313" key="14">
    <source>
        <dbReference type="Proteomes" id="UP000015241"/>
    </source>
</evidence>
<dbReference type="GO" id="GO:0070901">
    <property type="term" value="P:mitochondrial tRNA methylation"/>
    <property type="evidence" value="ECO:0007669"/>
    <property type="project" value="UniProtKB-ARBA"/>
</dbReference>
<dbReference type="PROSITE" id="PS51684">
    <property type="entry name" value="SAM_MT_TRM5_TYW2"/>
    <property type="match status" value="1"/>
</dbReference>
<accession>S8FZB2</accession>
<dbReference type="AlphaFoldDB" id="S8FZB2"/>
<dbReference type="Proteomes" id="UP000015241">
    <property type="component" value="Unassembled WGS sequence"/>
</dbReference>
<dbReference type="Pfam" id="PF02475">
    <property type="entry name" value="TRM5-TYW2_MTfase"/>
    <property type="match status" value="1"/>
</dbReference>
<dbReference type="FunFam" id="3.30.300.110:FF:000001">
    <property type="entry name" value="tRNA (guanine(37)-N1)-methyltransferase"/>
    <property type="match status" value="1"/>
</dbReference>
<comment type="subcellular location">
    <subcellularLocation>
        <location evidence="10">Mitochondrion matrix</location>
    </subcellularLocation>
    <subcellularLocation>
        <location evidence="10">Nucleus</location>
    </subcellularLocation>
    <subcellularLocation>
        <location evidence="10">Cytoplasm</location>
    </subcellularLocation>
    <text evidence="10">Predominantly in the mitochondria and in the nucleus.</text>
</comment>
<comment type="catalytic activity">
    <reaction evidence="9 10">
        <text>guanosine(37) in tRNA + S-adenosyl-L-methionine = N(1)-methylguanosine(37) in tRNA + S-adenosyl-L-homocysteine + H(+)</text>
        <dbReference type="Rhea" id="RHEA:36899"/>
        <dbReference type="Rhea" id="RHEA-COMP:10145"/>
        <dbReference type="Rhea" id="RHEA-COMP:10147"/>
        <dbReference type="ChEBI" id="CHEBI:15378"/>
        <dbReference type="ChEBI" id="CHEBI:57856"/>
        <dbReference type="ChEBI" id="CHEBI:59789"/>
        <dbReference type="ChEBI" id="CHEBI:73542"/>
        <dbReference type="ChEBI" id="CHEBI:74269"/>
        <dbReference type="EC" id="2.1.1.228"/>
    </reaction>
</comment>
<evidence type="ECO:0000256" key="5">
    <source>
        <dbReference type="ARBA" id="ARBA00022691"/>
    </source>
</evidence>
<dbReference type="HAMAP" id="MF_03152">
    <property type="entry name" value="TRM5"/>
    <property type="match status" value="1"/>
</dbReference>
<evidence type="ECO:0000256" key="6">
    <source>
        <dbReference type="ARBA" id="ARBA00022694"/>
    </source>
</evidence>
<evidence type="ECO:0000256" key="8">
    <source>
        <dbReference type="ARBA" id="ARBA00023242"/>
    </source>
</evidence>
<comment type="similarity">
    <text evidence="1">Belongs to the class I-like SAM-binding methyltransferase superfamily. TRM5/TYW2 family.</text>
</comment>
<evidence type="ECO:0000256" key="4">
    <source>
        <dbReference type="ARBA" id="ARBA00022679"/>
    </source>
</evidence>
<dbReference type="GO" id="GO:0005759">
    <property type="term" value="C:mitochondrial matrix"/>
    <property type="evidence" value="ECO:0007669"/>
    <property type="project" value="UniProtKB-SubCell"/>
</dbReference>
<dbReference type="Pfam" id="PF25133">
    <property type="entry name" value="TYW2_N_2"/>
    <property type="match status" value="1"/>
</dbReference>
<dbReference type="InterPro" id="IPR029063">
    <property type="entry name" value="SAM-dependent_MTases_sf"/>
</dbReference>
<organism evidence="13 14">
    <name type="scientific">Fomitopsis schrenkii</name>
    <name type="common">Brown rot fungus</name>
    <dbReference type="NCBI Taxonomy" id="2126942"/>
    <lineage>
        <taxon>Eukaryota</taxon>
        <taxon>Fungi</taxon>
        <taxon>Dikarya</taxon>
        <taxon>Basidiomycota</taxon>
        <taxon>Agaricomycotina</taxon>
        <taxon>Agaricomycetes</taxon>
        <taxon>Polyporales</taxon>
        <taxon>Fomitopsis</taxon>
    </lineage>
</organism>
<dbReference type="FunCoup" id="S8FZB2">
    <property type="interactions" value="364"/>
</dbReference>
<comment type="function">
    <text evidence="10">Specifically methylates the N1 position of guanosine-37 in various cytoplasmic and mitochondrial tRNAs. Methylation is not dependent on the nature of the nucleoside 5' of the target nucleoside. This is the first step in the biosynthesis of wybutosine (yW), a modified base adjacent to the anticodon of tRNAs and required for accurate decoding.</text>
</comment>
<name>S8FZB2_FOMSC</name>
<evidence type="ECO:0000256" key="2">
    <source>
        <dbReference type="ARBA" id="ARBA00022490"/>
    </source>
</evidence>
<dbReference type="SUPFAM" id="SSF53335">
    <property type="entry name" value="S-adenosyl-L-methionine-dependent methyltransferases"/>
    <property type="match status" value="1"/>
</dbReference>
<comment type="subunit">
    <text evidence="10">Monomer.</text>
</comment>
<evidence type="ECO:0000256" key="7">
    <source>
        <dbReference type="ARBA" id="ARBA00023128"/>
    </source>
</evidence>
<evidence type="ECO:0000259" key="12">
    <source>
        <dbReference type="PROSITE" id="PS51684"/>
    </source>
</evidence>
<dbReference type="InterPro" id="IPR056743">
    <property type="entry name" value="TRM5-TYW2-like_MTfase"/>
</dbReference>
<dbReference type="Gene3D" id="3.30.300.110">
    <property type="entry name" value="Met-10+ protein-like domains"/>
    <property type="match status" value="1"/>
</dbReference>
<dbReference type="EC" id="2.1.1.228" evidence="10"/>
<dbReference type="PANTHER" id="PTHR23245:SF36">
    <property type="entry name" value="TRNA (GUANINE(37)-N1)-METHYLTRANSFERASE"/>
    <property type="match status" value="1"/>
</dbReference>
<keyword evidence="8 10" id="KW-0539">Nucleus</keyword>
<dbReference type="InterPro" id="IPR030382">
    <property type="entry name" value="MeTrfase_TRM5/TYW2"/>
</dbReference>
<keyword evidence="7 10" id="KW-0496">Mitochondrion</keyword>
<keyword evidence="4 10" id="KW-0808">Transferase</keyword>
<keyword evidence="5 10" id="KW-0949">S-adenosyl-L-methionine</keyword>
<feature type="binding site" evidence="10">
    <location>
        <position position="209"/>
    </location>
    <ligand>
        <name>S-adenosyl-L-methionine</name>
        <dbReference type="ChEBI" id="CHEBI:59789"/>
    </ligand>
</feature>
<feature type="region of interest" description="Disordered" evidence="11">
    <location>
        <begin position="290"/>
        <end position="347"/>
    </location>
</feature>
<keyword evidence="6 10" id="KW-0819">tRNA processing</keyword>
<keyword evidence="3 10" id="KW-0489">Methyltransferase</keyword>
<comment type="similarity">
    <text evidence="10">Belongs to the TRM5 / TYW2 family.</text>
</comment>
<gene>
    <name evidence="10" type="primary">TRM5</name>
    <name evidence="13" type="ORF">FOMPIDRAFT_1142501</name>
</gene>
<dbReference type="EMBL" id="KE504130">
    <property type="protein sequence ID" value="EPT03520.1"/>
    <property type="molecule type" value="Genomic_DNA"/>
</dbReference>
<dbReference type="eggNOG" id="KOG2078">
    <property type="taxonomic scope" value="Eukaryota"/>
</dbReference>
<evidence type="ECO:0000256" key="11">
    <source>
        <dbReference type="SAM" id="MobiDB-lite"/>
    </source>
</evidence>
<evidence type="ECO:0000256" key="1">
    <source>
        <dbReference type="ARBA" id="ARBA00009775"/>
    </source>
</evidence>
<dbReference type="GO" id="GO:0005634">
    <property type="term" value="C:nucleus"/>
    <property type="evidence" value="ECO:0007669"/>
    <property type="project" value="UniProtKB-SubCell"/>
</dbReference>
<reference evidence="13 14" key="1">
    <citation type="journal article" date="2012" name="Science">
        <title>The Paleozoic origin of enzymatic lignin decomposition reconstructed from 31 fungal genomes.</title>
        <authorList>
            <person name="Floudas D."/>
            <person name="Binder M."/>
            <person name="Riley R."/>
            <person name="Barry K."/>
            <person name="Blanchette R.A."/>
            <person name="Henrissat B."/>
            <person name="Martinez A.T."/>
            <person name="Otillar R."/>
            <person name="Spatafora J.W."/>
            <person name="Yadav J.S."/>
            <person name="Aerts A."/>
            <person name="Benoit I."/>
            <person name="Boyd A."/>
            <person name="Carlson A."/>
            <person name="Copeland A."/>
            <person name="Coutinho P.M."/>
            <person name="de Vries R.P."/>
            <person name="Ferreira P."/>
            <person name="Findley K."/>
            <person name="Foster B."/>
            <person name="Gaskell J."/>
            <person name="Glotzer D."/>
            <person name="Gorecki P."/>
            <person name="Heitman J."/>
            <person name="Hesse C."/>
            <person name="Hori C."/>
            <person name="Igarashi K."/>
            <person name="Jurgens J.A."/>
            <person name="Kallen N."/>
            <person name="Kersten P."/>
            <person name="Kohler A."/>
            <person name="Kuees U."/>
            <person name="Kumar T.K.A."/>
            <person name="Kuo A."/>
            <person name="LaButti K."/>
            <person name="Larrondo L.F."/>
            <person name="Lindquist E."/>
            <person name="Ling A."/>
            <person name="Lombard V."/>
            <person name="Lucas S."/>
            <person name="Lundell T."/>
            <person name="Martin R."/>
            <person name="McLaughlin D.J."/>
            <person name="Morgenstern I."/>
            <person name="Morin E."/>
            <person name="Murat C."/>
            <person name="Nagy L.G."/>
            <person name="Nolan M."/>
            <person name="Ohm R.A."/>
            <person name="Patyshakuliyeva A."/>
            <person name="Rokas A."/>
            <person name="Ruiz-Duenas F.J."/>
            <person name="Sabat G."/>
            <person name="Salamov A."/>
            <person name="Samejima M."/>
            <person name="Schmutz J."/>
            <person name="Slot J.C."/>
            <person name="St John F."/>
            <person name="Stenlid J."/>
            <person name="Sun H."/>
            <person name="Sun S."/>
            <person name="Syed K."/>
            <person name="Tsang A."/>
            <person name="Wiebenga A."/>
            <person name="Young D."/>
            <person name="Pisabarro A."/>
            <person name="Eastwood D.C."/>
            <person name="Martin F."/>
            <person name="Cullen D."/>
            <person name="Grigoriev I.V."/>
            <person name="Hibbett D.S."/>
        </authorList>
    </citation>
    <scope>NUCLEOTIDE SEQUENCE</scope>
    <source>
        <strain evidence="14">FP-58527</strain>
    </source>
</reference>
<evidence type="ECO:0000313" key="13">
    <source>
        <dbReference type="EMBL" id="EPT03520.1"/>
    </source>
</evidence>
<dbReference type="GO" id="GO:0002939">
    <property type="term" value="P:tRNA N1-guanine methylation"/>
    <property type="evidence" value="ECO:0007669"/>
    <property type="project" value="TreeGrafter"/>
</dbReference>
<dbReference type="InParanoid" id="S8FZB2"/>
<feature type="binding site" evidence="10">
    <location>
        <begin position="275"/>
        <end position="276"/>
    </location>
    <ligand>
        <name>S-adenosyl-L-methionine</name>
        <dbReference type="ChEBI" id="CHEBI:59789"/>
    </ligand>
</feature>
<dbReference type="CDD" id="cd02440">
    <property type="entry name" value="AdoMet_MTases"/>
    <property type="match status" value="1"/>
</dbReference>
<dbReference type="Gene3D" id="3.40.50.150">
    <property type="entry name" value="Vaccinia Virus protein VP39"/>
    <property type="match status" value="1"/>
</dbReference>
<dbReference type="OrthoDB" id="408788at2759"/>
<dbReference type="STRING" id="743788.S8FZB2"/>
<feature type="domain" description="SAM-dependent methyltransferase TRM5/TYW2-type" evidence="12">
    <location>
        <begin position="117"/>
        <end position="452"/>
    </location>
</feature>
<feature type="binding site" evidence="10">
    <location>
        <begin position="247"/>
        <end position="248"/>
    </location>
    <ligand>
        <name>S-adenosyl-L-methionine</name>
        <dbReference type="ChEBI" id="CHEBI:59789"/>
    </ligand>
</feature>
<evidence type="ECO:0000256" key="9">
    <source>
        <dbReference type="ARBA" id="ARBA00047783"/>
    </source>
</evidence>
<evidence type="ECO:0000256" key="10">
    <source>
        <dbReference type="HAMAP-Rule" id="MF_03152"/>
    </source>
</evidence>
<proteinExistence type="inferred from homology"/>
<dbReference type="GO" id="GO:0052906">
    <property type="term" value="F:tRNA (guanine(37)-N1)-methyltransferase activity"/>
    <property type="evidence" value="ECO:0007669"/>
    <property type="project" value="UniProtKB-UniRule"/>
</dbReference>
<feature type="binding site" evidence="10">
    <location>
        <position position="356"/>
    </location>
    <ligand>
        <name>S-adenosyl-L-methionine</name>
        <dbReference type="ChEBI" id="CHEBI:59789"/>
    </ligand>
</feature>
<dbReference type="PANTHER" id="PTHR23245">
    <property type="entry name" value="TRNA METHYLTRANSFERASE"/>
    <property type="match status" value="1"/>
</dbReference>
<evidence type="ECO:0000256" key="3">
    <source>
        <dbReference type="ARBA" id="ARBA00022603"/>
    </source>
</evidence>
<dbReference type="InterPro" id="IPR056744">
    <property type="entry name" value="TRM5/TYW2-like_N"/>
</dbReference>